<dbReference type="RefSeq" id="XP_002951353.1">
    <property type="nucleotide sequence ID" value="XM_002951307.1"/>
</dbReference>
<keyword evidence="3" id="KW-1185">Reference proteome</keyword>
<proteinExistence type="predicted"/>
<organism evidence="3">
    <name type="scientific">Volvox carteri f. nagariensis</name>
    <dbReference type="NCBI Taxonomy" id="3068"/>
    <lineage>
        <taxon>Eukaryota</taxon>
        <taxon>Viridiplantae</taxon>
        <taxon>Chlorophyta</taxon>
        <taxon>core chlorophytes</taxon>
        <taxon>Chlorophyceae</taxon>
        <taxon>CS clade</taxon>
        <taxon>Chlamydomonadales</taxon>
        <taxon>Volvocaceae</taxon>
        <taxon>Volvox</taxon>
    </lineage>
</organism>
<accession>D8TYC6</accession>
<dbReference type="InParanoid" id="D8TYC6"/>
<dbReference type="KEGG" id="vcn:VOLCADRAFT_105089"/>
<protein>
    <submittedName>
        <fullName evidence="2">Uncharacterized protein</fullName>
    </submittedName>
</protein>
<gene>
    <name evidence="2" type="ORF">VOLCADRAFT_105089</name>
</gene>
<evidence type="ECO:0000313" key="3">
    <source>
        <dbReference type="Proteomes" id="UP000001058"/>
    </source>
</evidence>
<dbReference type="Gene3D" id="3.40.50.300">
    <property type="entry name" value="P-loop containing nucleotide triphosphate hydrolases"/>
    <property type="match status" value="1"/>
</dbReference>
<feature type="region of interest" description="Disordered" evidence="1">
    <location>
        <begin position="476"/>
        <end position="507"/>
    </location>
</feature>
<feature type="region of interest" description="Disordered" evidence="1">
    <location>
        <begin position="607"/>
        <end position="626"/>
    </location>
</feature>
<feature type="region of interest" description="Disordered" evidence="1">
    <location>
        <begin position="158"/>
        <end position="180"/>
    </location>
</feature>
<feature type="region of interest" description="Disordered" evidence="1">
    <location>
        <begin position="524"/>
        <end position="599"/>
    </location>
</feature>
<dbReference type="Proteomes" id="UP000001058">
    <property type="component" value="Unassembled WGS sequence"/>
</dbReference>
<reference evidence="2 3" key="1">
    <citation type="journal article" date="2010" name="Science">
        <title>Genomic analysis of organismal complexity in the multicellular green alga Volvox carteri.</title>
        <authorList>
            <person name="Prochnik S.E."/>
            <person name="Umen J."/>
            <person name="Nedelcu A.M."/>
            <person name="Hallmann A."/>
            <person name="Miller S.M."/>
            <person name="Nishii I."/>
            <person name="Ferris P."/>
            <person name="Kuo A."/>
            <person name="Mitros T."/>
            <person name="Fritz-Laylin L.K."/>
            <person name="Hellsten U."/>
            <person name="Chapman J."/>
            <person name="Simakov O."/>
            <person name="Rensing S.A."/>
            <person name="Terry A."/>
            <person name="Pangilinan J."/>
            <person name="Kapitonov V."/>
            <person name="Jurka J."/>
            <person name="Salamov A."/>
            <person name="Shapiro H."/>
            <person name="Schmutz J."/>
            <person name="Grimwood J."/>
            <person name="Lindquist E."/>
            <person name="Lucas S."/>
            <person name="Grigoriev I.V."/>
            <person name="Schmitt R."/>
            <person name="Kirk D."/>
            <person name="Rokhsar D.S."/>
        </authorList>
    </citation>
    <scope>NUCLEOTIDE SEQUENCE [LARGE SCALE GENOMIC DNA]</scope>
    <source>
        <strain evidence="3">f. Nagariensis / Eve</strain>
    </source>
</reference>
<dbReference type="GeneID" id="9615527"/>
<dbReference type="OrthoDB" id="8954335at2759"/>
<dbReference type="STRING" id="3068.D8TYC6"/>
<feature type="compositionally biased region" description="Basic residues" evidence="1">
    <location>
        <begin position="565"/>
        <end position="575"/>
    </location>
</feature>
<feature type="region of interest" description="Disordered" evidence="1">
    <location>
        <begin position="53"/>
        <end position="86"/>
    </location>
</feature>
<sequence>MVYPTSQVRRSIHAVRVQMIAAALRLGYDHENALVKQVLYRLALAERLKAPWRRPGKRPDPVAAAAREAARRTEEALQGGSGSGFGAYHTHRPDLLVYVDRLDAPTPPAGPAAGPGGAGNPGGAGAELAVLRNLTEALGPAMWLNTIVTFTHAGSPPPTSCRLQTPRAGSTSSAASQLPAVHKGPSFENWLEIRSHALQAVIRQVTQISRPLKFPDHRNVMDVRRARVDAAALPLPRQRRDASRQVALRVLGLRQGARKQRDMAESYRKATPAGATVTGLPRRKADGWYGPTLNNTALTSVTASRYGVVRQVQDCRGVRTNGHAAPIVCHVLLMMYEWPCVYGNHVNVGVFTTPLWGGAVASFTKDQRMLAARSEATVYHNPLGSATTSLSVDLQTSAAAGGGGRGLAAGGDVLLVLRSDTRLKTVSGWWAGLLAMMIPLGRLAVDSAKDAGDTDQVTAKPRWGFPDSCFLGGGKHDAAKSTAPHAGSRDLQRGCAGASGAAGVGCRPQSRQCTFYGGQRRDLLVVPPPAPLGTPRSGPRHPRRLLSPLPNTLLRPPTSNSVDRKHVKKMYRPYSRRSSDRPYAQKPGQHLVGLGSRAAYGQHKRVRLSSQRKNNNNSGDDDDFDYNVVLY</sequence>
<dbReference type="InterPro" id="IPR027417">
    <property type="entry name" value="P-loop_NTPase"/>
</dbReference>
<feature type="compositionally biased region" description="Polar residues" evidence="1">
    <location>
        <begin position="161"/>
        <end position="176"/>
    </location>
</feature>
<dbReference type="AlphaFoldDB" id="D8TYC6"/>
<evidence type="ECO:0000256" key="1">
    <source>
        <dbReference type="SAM" id="MobiDB-lite"/>
    </source>
</evidence>
<dbReference type="EMBL" id="GL378344">
    <property type="protein sequence ID" value="EFJ47529.1"/>
    <property type="molecule type" value="Genomic_DNA"/>
</dbReference>
<name>D8TYC6_VOLCA</name>
<evidence type="ECO:0000313" key="2">
    <source>
        <dbReference type="EMBL" id="EFJ47529.1"/>
    </source>
</evidence>
<feature type="compositionally biased region" description="Low complexity" evidence="1">
    <location>
        <begin position="494"/>
        <end position="506"/>
    </location>
</feature>